<reference evidence="2" key="1">
    <citation type="journal article" date="2014" name="Int. J. Syst. Evol. Microbiol.">
        <title>Complete genome sequence of Corynebacterium casei LMG S-19264T (=DSM 44701T), isolated from a smear-ripened cheese.</title>
        <authorList>
            <consortium name="US DOE Joint Genome Institute (JGI-PGF)"/>
            <person name="Walter F."/>
            <person name="Albersmeier A."/>
            <person name="Kalinowski J."/>
            <person name="Ruckert C."/>
        </authorList>
    </citation>
    <scope>NUCLEOTIDE SEQUENCE</scope>
    <source>
        <strain evidence="2">NBRC 110023</strain>
    </source>
</reference>
<dbReference type="InterPro" id="IPR021370">
    <property type="entry name" value="DUF2987"/>
</dbReference>
<dbReference type="Proteomes" id="UP001156601">
    <property type="component" value="Unassembled WGS sequence"/>
</dbReference>
<feature type="signal peptide" evidence="1">
    <location>
        <begin position="1"/>
        <end position="22"/>
    </location>
</feature>
<proteinExistence type="predicted"/>
<comment type="caution">
    <text evidence="2">The sequence shown here is derived from an EMBL/GenBank/DDBJ whole genome shotgun (WGS) entry which is preliminary data.</text>
</comment>
<protein>
    <recommendedName>
        <fullName evidence="4">DUF2987 domain-containing protein</fullName>
    </recommendedName>
</protein>
<evidence type="ECO:0000256" key="1">
    <source>
        <dbReference type="SAM" id="SignalP"/>
    </source>
</evidence>
<dbReference type="RefSeq" id="WP_284216341.1">
    <property type="nucleotide sequence ID" value="NZ_BSOT01000005.1"/>
</dbReference>
<keyword evidence="3" id="KW-1185">Reference proteome</keyword>
<evidence type="ECO:0000313" key="3">
    <source>
        <dbReference type="Proteomes" id="UP001156601"/>
    </source>
</evidence>
<dbReference type="EMBL" id="BSOT01000005">
    <property type="protein sequence ID" value="GLR70039.1"/>
    <property type="molecule type" value="Genomic_DNA"/>
</dbReference>
<evidence type="ECO:0000313" key="2">
    <source>
        <dbReference type="EMBL" id="GLR70039.1"/>
    </source>
</evidence>
<dbReference type="Pfam" id="PF11205">
    <property type="entry name" value="DUF2987"/>
    <property type="match status" value="1"/>
</dbReference>
<sequence>MKYKAFLLVLMLANMLGNFATAEEITVNYKSFYSHIRKLNNDDLNALQFAFGFQHIREPRLCKVSSAKISTEKQQIPLVVTDEGRFTVPSEKALNLAKAKVVISLKEQANLCDMSVQLETKPEYLKTTYQQSELQHIYNQYDAFFDKMGSFLSFLMPSVIGISLHVENVSEEELHFLGLGEQVKFDGKKIEFTKDALSNMSEITLPEKPLRITALTDK</sequence>
<dbReference type="AlphaFoldDB" id="A0AA37WJB5"/>
<feature type="chain" id="PRO_5041447141" description="DUF2987 domain-containing protein" evidence="1">
    <location>
        <begin position="23"/>
        <end position="218"/>
    </location>
</feature>
<name>A0AA37WJB5_9ALTE</name>
<gene>
    <name evidence="2" type="ORF">GCM10007852_09470</name>
</gene>
<accession>A0AA37WJB5</accession>
<organism evidence="2 3">
    <name type="scientific">Agaribacter marinus</name>
    <dbReference type="NCBI Taxonomy" id="1431249"/>
    <lineage>
        <taxon>Bacteria</taxon>
        <taxon>Pseudomonadati</taxon>
        <taxon>Pseudomonadota</taxon>
        <taxon>Gammaproteobacteria</taxon>
        <taxon>Alteromonadales</taxon>
        <taxon>Alteromonadaceae</taxon>
        <taxon>Agaribacter</taxon>
    </lineage>
</organism>
<evidence type="ECO:0008006" key="4">
    <source>
        <dbReference type="Google" id="ProtNLM"/>
    </source>
</evidence>
<keyword evidence="1" id="KW-0732">Signal</keyword>
<reference evidence="2" key="2">
    <citation type="submission" date="2023-01" db="EMBL/GenBank/DDBJ databases">
        <title>Draft genome sequence of Agaribacter marinus strain NBRC 110023.</title>
        <authorList>
            <person name="Sun Q."/>
            <person name="Mori K."/>
        </authorList>
    </citation>
    <scope>NUCLEOTIDE SEQUENCE</scope>
    <source>
        <strain evidence="2">NBRC 110023</strain>
    </source>
</reference>